<reference evidence="2 3" key="1">
    <citation type="submission" date="2024-02" db="EMBL/GenBank/DDBJ databases">
        <title>Expansion and revision of Xanthobacter and proposal of Roseixanthobacter gen. nov.</title>
        <authorList>
            <person name="Soltysiak M.P.M."/>
            <person name="Jalihal A."/>
            <person name="Ory A."/>
            <person name="Chrisophersen C."/>
            <person name="Lee A.D."/>
            <person name="Boulton J."/>
            <person name="Springer M."/>
        </authorList>
    </citation>
    <scope>NUCLEOTIDE SEQUENCE [LARGE SCALE GENOMIC DNA]</scope>
    <source>
        <strain evidence="2 3">23A</strain>
    </source>
</reference>
<proteinExistence type="inferred from homology"/>
<gene>
    <name evidence="2" type="ORF">V5F32_09895</name>
</gene>
<dbReference type="NCBIfam" id="TIGR00654">
    <property type="entry name" value="PhzF_family"/>
    <property type="match status" value="1"/>
</dbReference>
<dbReference type="EMBL" id="JBAFVH010000005">
    <property type="protein sequence ID" value="MFG1372474.1"/>
    <property type="molecule type" value="Genomic_DNA"/>
</dbReference>
<accession>A0ABW6ZXK8</accession>
<protein>
    <submittedName>
        <fullName evidence="2">PhzF family phenazine biosynthesis protein</fullName>
    </submittedName>
</protein>
<dbReference type="Proteomes" id="UP001604002">
    <property type="component" value="Unassembled WGS sequence"/>
</dbReference>
<evidence type="ECO:0000313" key="2">
    <source>
        <dbReference type="EMBL" id="MFG1372474.1"/>
    </source>
</evidence>
<dbReference type="SUPFAM" id="SSF54506">
    <property type="entry name" value="Diaminopimelate epimerase-like"/>
    <property type="match status" value="1"/>
</dbReference>
<comment type="caution">
    <text evidence="2">The sequence shown here is derived from an EMBL/GenBank/DDBJ whole genome shotgun (WGS) entry which is preliminary data.</text>
</comment>
<organism evidence="2 3">
    <name type="scientific">Xanthobacter oligotrophicus</name>
    <dbReference type="NCBI Taxonomy" id="2607286"/>
    <lineage>
        <taxon>Bacteria</taxon>
        <taxon>Pseudomonadati</taxon>
        <taxon>Pseudomonadota</taxon>
        <taxon>Alphaproteobacteria</taxon>
        <taxon>Hyphomicrobiales</taxon>
        <taxon>Xanthobacteraceae</taxon>
        <taxon>Xanthobacter</taxon>
    </lineage>
</organism>
<dbReference type="Gene3D" id="3.10.310.10">
    <property type="entry name" value="Diaminopimelate Epimerase, Chain A, domain 1"/>
    <property type="match status" value="2"/>
</dbReference>
<evidence type="ECO:0000313" key="3">
    <source>
        <dbReference type="Proteomes" id="UP001604002"/>
    </source>
</evidence>
<comment type="similarity">
    <text evidence="1">Belongs to the PhzF family.</text>
</comment>
<dbReference type="PANTHER" id="PTHR13774:SF32">
    <property type="entry name" value="ANTISENSE-ENHANCING SEQUENCE 1"/>
    <property type="match status" value="1"/>
</dbReference>
<dbReference type="RefSeq" id="WP_393992364.1">
    <property type="nucleotide sequence ID" value="NZ_JBAFVH010000005.1"/>
</dbReference>
<sequence>MPRRFVTLDVFTSRPFGGNPLAVVLDAQGLDDAAMQQISREFNVSETVFVLPPKNPANRARIRIFSVAHEMPFAGHPTVGTAVLLALEDKLVKGTLKIEEPIGTVTCEVTTQSAGQGAGSRKGAAVFTAPRKGELEEVDISRAACAEALNLDESDIGFDAHRPVVASAGVPFLFVPLANLTALARARPDEAAFINSLGGFGEALYLYTLDEEGDADFRARMFSPGLGTEEDPATGAAAAAFPCVLLDAENRVDGHHKVRIDQGFEMGRPSRVDLGFTVKGGQVLDATIGGSAVVIAEGVLHI</sequence>
<keyword evidence="3" id="KW-1185">Reference proteome</keyword>
<name>A0ABW6ZXK8_9HYPH</name>
<dbReference type="Pfam" id="PF02567">
    <property type="entry name" value="PhzC-PhzF"/>
    <property type="match status" value="1"/>
</dbReference>
<dbReference type="PANTHER" id="PTHR13774">
    <property type="entry name" value="PHENAZINE BIOSYNTHESIS PROTEIN"/>
    <property type="match status" value="1"/>
</dbReference>
<dbReference type="PIRSF" id="PIRSF016184">
    <property type="entry name" value="PhzC_PhzF"/>
    <property type="match status" value="1"/>
</dbReference>
<dbReference type="InterPro" id="IPR003719">
    <property type="entry name" value="Phenazine_PhzF-like"/>
</dbReference>
<evidence type="ECO:0000256" key="1">
    <source>
        <dbReference type="ARBA" id="ARBA00008270"/>
    </source>
</evidence>